<keyword evidence="1" id="KW-0808">Transferase</keyword>
<dbReference type="EMBL" id="JBEPSJ010000003">
    <property type="protein sequence ID" value="MET4583202.1"/>
    <property type="molecule type" value="Genomic_DNA"/>
</dbReference>
<protein>
    <submittedName>
        <fullName evidence="1">Sterol 3beta-glucosyltransferase</fullName>
        <ecNumber evidence="1">2.4.1.173</ecNumber>
    </submittedName>
</protein>
<evidence type="ECO:0000313" key="1">
    <source>
        <dbReference type="EMBL" id="MET4583202.1"/>
    </source>
</evidence>
<dbReference type="EC" id="2.4.1.173" evidence="1"/>
<dbReference type="Gene3D" id="3.40.50.2000">
    <property type="entry name" value="Glycogen Phosphorylase B"/>
    <property type="match status" value="2"/>
</dbReference>
<sequence length="363" mass="38719">MSPARKPEAMRITIFAVGDRDALDVSAVLGTELDRRGHNVILVEPDTPTTDPSTLELFVNAAAGADLIVSALHSQDEASCLAEAAGVPMVALHLEPGPDESAFSRAHGGGTRLPRPLARVLQNAELHAQWAPDAPRINAFRARLGLSPTSRSATDRMRRAGYVEIQAYSRLLVPSLVAWDERRPLVGFVTDAEAPLPTGAWVGGDEIFVDVALGHAVHDAVERVAARSGDRVVRGRADHVRLDGARMAVHAGTAATTAAVARAGIPSLVLSQSRAQAFWGRSVRDRGVGDWLDLADLADETLERAVRPLLSAGPRRRAAHLRTALLGETAVADSVQIIEDAVSVPSSRHRRARDLRTGAATTR</sequence>
<dbReference type="PANTHER" id="PTHR48050">
    <property type="entry name" value="STEROL 3-BETA-GLUCOSYLTRANSFERASE"/>
    <property type="match status" value="1"/>
</dbReference>
<gene>
    <name evidence="1" type="ORF">ABIE21_002721</name>
</gene>
<reference evidence="1 2" key="1">
    <citation type="submission" date="2024-06" db="EMBL/GenBank/DDBJ databases">
        <title>Sorghum-associated microbial communities from plants grown in Nebraska, USA.</title>
        <authorList>
            <person name="Schachtman D."/>
        </authorList>
    </citation>
    <scope>NUCLEOTIDE SEQUENCE [LARGE SCALE GENOMIC DNA]</scope>
    <source>
        <strain evidence="1 2">2857</strain>
    </source>
</reference>
<keyword evidence="2" id="KW-1185">Reference proteome</keyword>
<evidence type="ECO:0000313" key="2">
    <source>
        <dbReference type="Proteomes" id="UP001549257"/>
    </source>
</evidence>
<dbReference type="Proteomes" id="UP001549257">
    <property type="component" value="Unassembled WGS sequence"/>
</dbReference>
<accession>A0ABV2QQ63</accession>
<organism evidence="1 2">
    <name type="scientific">Conyzicola nivalis</name>
    <dbReference type="NCBI Taxonomy" id="1477021"/>
    <lineage>
        <taxon>Bacteria</taxon>
        <taxon>Bacillati</taxon>
        <taxon>Actinomycetota</taxon>
        <taxon>Actinomycetes</taxon>
        <taxon>Micrococcales</taxon>
        <taxon>Microbacteriaceae</taxon>
        <taxon>Conyzicola</taxon>
    </lineage>
</organism>
<dbReference type="GO" id="GO:0016906">
    <property type="term" value="F:sterol 3-beta-glucosyltransferase activity"/>
    <property type="evidence" value="ECO:0007669"/>
    <property type="project" value="UniProtKB-EC"/>
</dbReference>
<dbReference type="InterPro" id="IPR050426">
    <property type="entry name" value="Glycosyltransferase_28"/>
</dbReference>
<dbReference type="PANTHER" id="PTHR48050:SF13">
    <property type="entry name" value="STEROL 3-BETA-GLUCOSYLTRANSFERASE UGT80A2"/>
    <property type="match status" value="1"/>
</dbReference>
<keyword evidence="1" id="KW-0328">Glycosyltransferase</keyword>
<name>A0ABV2QQ63_9MICO</name>
<comment type="caution">
    <text evidence="1">The sequence shown here is derived from an EMBL/GenBank/DDBJ whole genome shotgun (WGS) entry which is preliminary data.</text>
</comment>
<dbReference type="SUPFAM" id="SSF53756">
    <property type="entry name" value="UDP-Glycosyltransferase/glycogen phosphorylase"/>
    <property type="match status" value="1"/>
</dbReference>
<proteinExistence type="predicted"/>